<feature type="repeat" description="PPR" evidence="2">
    <location>
        <begin position="249"/>
        <end position="283"/>
    </location>
</feature>
<feature type="repeat" description="PPR" evidence="2">
    <location>
        <begin position="214"/>
        <end position="248"/>
    </location>
</feature>
<evidence type="ECO:0000256" key="2">
    <source>
        <dbReference type="PROSITE-ProRule" id="PRU00708"/>
    </source>
</evidence>
<protein>
    <recommendedName>
        <fullName evidence="5">Pentatricopeptide repeat-containing protein</fullName>
    </recommendedName>
</protein>
<dbReference type="Pfam" id="PF12854">
    <property type="entry name" value="PPR_1"/>
    <property type="match status" value="2"/>
</dbReference>
<dbReference type="Pfam" id="PF13041">
    <property type="entry name" value="PPR_2"/>
    <property type="match status" value="6"/>
</dbReference>
<evidence type="ECO:0000313" key="4">
    <source>
        <dbReference type="Proteomes" id="UP001157006"/>
    </source>
</evidence>
<dbReference type="PANTHER" id="PTHR45613:SF9">
    <property type="entry name" value="MITOCHONDRIAL GROUP I INTRON SPLICING FACTOR CCM1"/>
    <property type="match status" value="1"/>
</dbReference>
<proteinExistence type="predicted"/>
<feature type="repeat" description="PPR" evidence="2">
    <location>
        <begin position="625"/>
        <end position="659"/>
    </location>
</feature>
<dbReference type="InterPro" id="IPR011990">
    <property type="entry name" value="TPR-like_helical_dom_sf"/>
</dbReference>
<evidence type="ECO:0000256" key="1">
    <source>
        <dbReference type="ARBA" id="ARBA00022737"/>
    </source>
</evidence>
<gene>
    <name evidence="3" type="ORF">VFH_VI106880</name>
</gene>
<feature type="repeat" description="PPR" evidence="2">
    <location>
        <begin position="358"/>
        <end position="392"/>
    </location>
</feature>
<dbReference type="Pfam" id="PF01535">
    <property type="entry name" value="PPR"/>
    <property type="match status" value="2"/>
</dbReference>
<dbReference type="AlphaFoldDB" id="A0AAV1B5Z1"/>
<keyword evidence="1" id="KW-0677">Repeat</keyword>
<name>A0AAV1B5Z1_VICFA</name>
<feature type="repeat" description="PPR" evidence="2">
    <location>
        <begin position="323"/>
        <end position="357"/>
    </location>
</feature>
<organism evidence="3 4">
    <name type="scientific">Vicia faba</name>
    <name type="common">Broad bean</name>
    <name type="synonym">Faba vulgaris</name>
    <dbReference type="NCBI Taxonomy" id="3906"/>
    <lineage>
        <taxon>Eukaryota</taxon>
        <taxon>Viridiplantae</taxon>
        <taxon>Streptophyta</taxon>
        <taxon>Embryophyta</taxon>
        <taxon>Tracheophyta</taxon>
        <taxon>Spermatophyta</taxon>
        <taxon>Magnoliopsida</taxon>
        <taxon>eudicotyledons</taxon>
        <taxon>Gunneridae</taxon>
        <taxon>Pentapetalae</taxon>
        <taxon>rosids</taxon>
        <taxon>fabids</taxon>
        <taxon>Fabales</taxon>
        <taxon>Fabaceae</taxon>
        <taxon>Papilionoideae</taxon>
        <taxon>50 kb inversion clade</taxon>
        <taxon>NPAAA clade</taxon>
        <taxon>Hologalegina</taxon>
        <taxon>IRL clade</taxon>
        <taxon>Fabeae</taxon>
        <taxon>Vicia</taxon>
    </lineage>
</organism>
<keyword evidence="4" id="KW-1185">Reference proteome</keyword>
<feature type="repeat" description="PPR" evidence="2">
    <location>
        <begin position="590"/>
        <end position="624"/>
    </location>
</feature>
<dbReference type="InterPro" id="IPR002885">
    <property type="entry name" value="PPR_rpt"/>
</dbReference>
<dbReference type="Proteomes" id="UP001157006">
    <property type="component" value="Chromosome 6"/>
</dbReference>
<dbReference type="EMBL" id="OX451741">
    <property type="protein sequence ID" value="CAI8618095.1"/>
    <property type="molecule type" value="Genomic_DNA"/>
</dbReference>
<feature type="repeat" description="PPR" evidence="2">
    <location>
        <begin position="520"/>
        <end position="554"/>
    </location>
</feature>
<reference evidence="3 4" key="1">
    <citation type="submission" date="2023-01" db="EMBL/GenBank/DDBJ databases">
        <authorList>
            <person name="Kreplak J."/>
        </authorList>
    </citation>
    <scope>NUCLEOTIDE SEQUENCE [LARGE SCALE GENOMIC DNA]</scope>
</reference>
<feature type="repeat" description="PPR" evidence="2">
    <location>
        <begin position="555"/>
        <end position="589"/>
    </location>
</feature>
<sequence length="865" mass="97516">MEETRKLMKAVHQNSSNPKLAWHLFKRILSSPSTSPSCHHHIPTITRILLAANMHHEINHLTQLITSNHPNTAHHSLISILRILAQSPHHIDSAFSHFKSLRTQFPSFPLPLPLYHLLLRSSLQNNRPHFVTSLYTDMIQTGVNPQTYTFNLLLQSLCQSDALDHALQLFDKMSEKGCQPNEFTAGILVRGFCRAGKTKEALEFVDNKLCFNVNRVVFNTLVSSFCKQDMNDEAEKLVERMREKALFPDVVTFNSRISALCRAGKIFEASRIFRDMQMDGELGLPKPNVVTFNLMLKGFCHQGMMEEARSLVETMKKGGNFVNLESYNTWLLGLLRNGKLLEARSVLDEMVDNGIEPNIYSYNIVMDGLCRNHMLLDARKLMDLMVSHGVYPDTVTYTTLLHGYCSKGKVFEAKAVLNEMIRKDCHPNTYTCNTLLNSLWKEGRKVEAEEMLQKMKEKNYQLDTVTCNIVVSGLCRNGELEKASEVVSEMWTDGTNSISKENSFAGLVNSVHNVPTSTPDVITYTTLISGLCKVGRLEEAKKKFIEMMAKNLHPDSVTYDTFVLTFCKQGKISSALRVLKDMERNGCSKTLQTYNSLISGLGSKGQIFEIYGLMDEMRERGIRPDICTYNNMISCLCEVGKAKDATSLLHELLDKGISPNVSSFKILIKAFCKSGDFKVACELFDVALSVCGHKEALYSLMFNELLTGGKLSDAKELFEASLERSLLSKNFMYKDLIDNLCKNERLDDAHFLLQKLIDKGYGFDHSSFIPVIDGLSKRGNKQQADELATIMELALEGSSADRTYRNGNVVFRRKLHKDGGSDWQDIINRDVGSGIALKVLKRVEKGWGQGSISSLLPQKNDFLDY</sequence>
<dbReference type="PROSITE" id="PS51375">
    <property type="entry name" value="PPR"/>
    <property type="match status" value="13"/>
</dbReference>
<evidence type="ECO:0008006" key="5">
    <source>
        <dbReference type="Google" id="ProtNLM"/>
    </source>
</evidence>
<accession>A0AAV1B5Z1</accession>
<feature type="repeat" description="PPR" evidence="2">
    <location>
        <begin position="428"/>
        <end position="462"/>
    </location>
</feature>
<dbReference type="PANTHER" id="PTHR45613">
    <property type="entry name" value="PENTATRICOPEPTIDE REPEAT-CONTAINING PROTEIN"/>
    <property type="match status" value="1"/>
</dbReference>
<dbReference type="NCBIfam" id="TIGR00756">
    <property type="entry name" value="PPR"/>
    <property type="match status" value="14"/>
</dbReference>
<feature type="repeat" description="PPR" evidence="2">
    <location>
        <begin position="463"/>
        <end position="497"/>
    </location>
</feature>
<feature type="repeat" description="PPR" evidence="2">
    <location>
        <begin position="146"/>
        <end position="180"/>
    </location>
</feature>
<evidence type="ECO:0000313" key="3">
    <source>
        <dbReference type="EMBL" id="CAI8618095.1"/>
    </source>
</evidence>
<feature type="repeat" description="PPR" evidence="2">
    <location>
        <begin position="393"/>
        <end position="427"/>
    </location>
</feature>
<dbReference type="Gene3D" id="1.25.40.10">
    <property type="entry name" value="Tetratricopeptide repeat domain"/>
    <property type="match status" value="8"/>
</dbReference>
<feature type="repeat" description="PPR" evidence="2">
    <location>
        <begin position="288"/>
        <end position="322"/>
    </location>
</feature>